<gene>
    <name evidence="1" type="ORF">PSON_ATCC_30995.1.T1100097</name>
</gene>
<comment type="caution">
    <text evidence="1">The sequence shown here is derived from an EMBL/GenBank/DDBJ whole genome shotgun (WGS) entry which is preliminary data.</text>
</comment>
<evidence type="ECO:0000313" key="1">
    <source>
        <dbReference type="EMBL" id="CAD8116200.1"/>
    </source>
</evidence>
<dbReference type="OrthoDB" id="305630at2759"/>
<dbReference type="AlphaFoldDB" id="A0A8S1QNX7"/>
<reference evidence="1" key="1">
    <citation type="submission" date="2021-01" db="EMBL/GenBank/DDBJ databases">
        <authorList>
            <consortium name="Genoscope - CEA"/>
            <person name="William W."/>
        </authorList>
    </citation>
    <scope>NUCLEOTIDE SEQUENCE</scope>
</reference>
<sequence>MIQNAISYNFENHSFLIDYLILQDLTEEAKQTLLYLFEQYKQIQDELHLKFPFSNYIKVAKIEKIISKPNGLNIQYYYDGLDGEKFEISYIDQQSIIDEGFRLAFPLALNQQDLKNFDITNLKSVLFNLIEIFYWSANCGLFFDPFKDNLYYQKESELFLFLPTFSLIVRYLFQSQEKNTEQKFLDFRCKLYQNATYNFLSNFYQEFQSQLKDQDEDLKFFQENLSKNNNFNVEQDLLKIVDESKGVDFLHKEEKIKKKQPRYIFKQSMLLYQLQNNKKLLETFRNFNSQDSLIINGQSKEKSSSDNIQKQILSNSMEETLLKQFTILTGFFNGLTQEFNSESSEIFGKFMSKIHEYLLSNKIAEDRKDWIPFNKVSNNKHKVKVLKNEKNLFEFTWSSLINRVYRPLTSINQQQMAMNNANNQQQISEEDLQINYLFECNQSNIIIKLIISQIQFSIDTADDLMYLSNMIAKEPTAINIYVDESRRLTLQTSITLVAPMEIFKIAIKIFDILQIYYHMILDFYLQNIQLGRLIKENKFKSFVKEIIHYVSEYEIDFDEQMKKTQEQNQQQSQQ</sequence>
<proteinExistence type="predicted"/>
<evidence type="ECO:0000313" key="2">
    <source>
        <dbReference type="Proteomes" id="UP000692954"/>
    </source>
</evidence>
<name>A0A8S1QNX7_9CILI</name>
<dbReference type="EMBL" id="CAJJDN010000110">
    <property type="protein sequence ID" value="CAD8116200.1"/>
    <property type="molecule type" value="Genomic_DNA"/>
</dbReference>
<protein>
    <submittedName>
        <fullName evidence="1">Uncharacterized protein</fullName>
    </submittedName>
</protein>
<dbReference type="Proteomes" id="UP000692954">
    <property type="component" value="Unassembled WGS sequence"/>
</dbReference>
<accession>A0A8S1QNX7</accession>
<organism evidence="1 2">
    <name type="scientific">Paramecium sonneborni</name>
    <dbReference type="NCBI Taxonomy" id="65129"/>
    <lineage>
        <taxon>Eukaryota</taxon>
        <taxon>Sar</taxon>
        <taxon>Alveolata</taxon>
        <taxon>Ciliophora</taxon>
        <taxon>Intramacronucleata</taxon>
        <taxon>Oligohymenophorea</taxon>
        <taxon>Peniculida</taxon>
        <taxon>Parameciidae</taxon>
        <taxon>Paramecium</taxon>
    </lineage>
</organism>
<keyword evidence="2" id="KW-1185">Reference proteome</keyword>